<name>A0A0C3PP17_PHLG1</name>
<evidence type="ECO:0000256" key="1">
    <source>
        <dbReference type="SAM" id="MobiDB-lite"/>
    </source>
</evidence>
<proteinExistence type="predicted"/>
<feature type="compositionally biased region" description="Polar residues" evidence="1">
    <location>
        <begin position="27"/>
        <end position="40"/>
    </location>
</feature>
<keyword evidence="2" id="KW-1133">Transmembrane helix</keyword>
<dbReference type="Proteomes" id="UP000053257">
    <property type="component" value="Unassembled WGS sequence"/>
</dbReference>
<dbReference type="HOGENOM" id="CLU_062080_0_0_1"/>
<feature type="region of interest" description="Disordered" evidence="1">
    <location>
        <begin position="178"/>
        <end position="197"/>
    </location>
</feature>
<accession>A0A0C3PP17</accession>
<evidence type="ECO:0000256" key="2">
    <source>
        <dbReference type="SAM" id="Phobius"/>
    </source>
</evidence>
<keyword evidence="2" id="KW-0472">Membrane</keyword>
<dbReference type="OrthoDB" id="2596855at2759"/>
<sequence length="384" mass="41025">MQNDTVTVRSPARSHSGSSSIMEGAGSPNTTNEAGPSSQLEEPGSRGQAGPLPPKRGEIGYVAPSEQLDQAGDESGPSAQGSITPLPPVHPAERRSSSQPVVPSQSPAVPTVAADTASTHSSQSTHSKLFKLLKPKKIPTFFGIRLTTVLLFFAQIVVLGATIAGWALIIQHLSTVPSGSNDSDSDSDSSSSDASNNSLGSGSSQIFVHVAFGVACLAELIFLERRMFRVRAERYCHKHGCLPTHMAARRGDMAIGFAPWSRPPLPTYAAALAQSGVGTGDVEDNAIAVPPPPAYGHTRGSTLLLSGFITDTVRAQRAEARERALERANADGRADSLRESWASRMSRPVSYRSHDEEWEERCDAMRAVRLEETLARLEEPRPRS</sequence>
<gene>
    <name evidence="3" type="ORF">PHLGIDRAFT_373753</name>
</gene>
<dbReference type="STRING" id="745531.A0A0C3PP17"/>
<protein>
    <submittedName>
        <fullName evidence="3">Uncharacterized protein</fullName>
    </submittedName>
</protein>
<feature type="compositionally biased region" description="Low complexity" evidence="1">
    <location>
        <begin position="10"/>
        <end position="20"/>
    </location>
</feature>
<organism evidence="3 4">
    <name type="scientific">Phlebiopsis gigantea (strain 11061_1 CR5-6)</name>
    <name type="common">White-rot fungus</name>
    <name type="synonym">Peniophora gigantea</name>
    <dbReference type="NCBI Taxonomy" id="745531"/>
    <lineage>
        <taxon>Eukaryota</taxon>
        <taxon>Fungi</taxon>
        <taxon>Dikarya</taxon>
        <taxon>Basidiomycota</taxon>
        <taxon>Agaricomycotina</taxon>
        <taxon>Agaricomycetes</taxon>
        <taxon>Polyporales</taxon>
        <taxon>Phanerochaetaceae</taxon>
        <taxon>Phlebiopsis</taxon>
    </lineage>
</organism>
<feature type="transmembrane region" description="Helical" evidence="2">
    <location>
        <begin position="142"/>
        <end position="169"/>
    </location>
</feature>
<keyword evidence="4" id="KW-1185">Reference proteome</keyword>
<evidence type="ECO:0000313" key="4">
    <source>
        <dbReference type="Proteomes" id="UP000053257"/>
    </source>
</evidence>
<dbReference type="EMBL" id="KN840477">
    <property type="protein sequence ID" value="KIP08623.1"/>
    <property type="molecule type" value="Genomic_DNA"/>
</dbReference>
<feature type="compositionally biased region" description="Low complexity" evidence="1">
    <location>
        <begin position="97"/>
        <end position="126"/>
    </location>
</feature>
<keyword evidence="2" id="KW-0812">Transmembrane</keyword>
<feature type="transmembrane region" description="Helical" evidence="2">
    <location>
        <begin position="206"/>
        <end position="223"/>
    </location>
</feature>
<reference evidence="3 4" key="1">
    <citation type="journal article" date="2014" name="PLoS Genet.">
        <title>Analysis of the Phlebiopsis gigantea genome, transcriptome and secretome provides insight into its pioneer colonization strategies of wood.</title>
        <authorList>
            <person name="Hori C."/>
            <person name="Ishida T."/>
            <person name="Igarashi K."/>
            <person name="Samejima M."/>
            <person name="Suzuki H."/>
            <person name="Master E."/>
            <person name="Ferreira P."/>
            <person name="Ruiz-Duenas F.J."/>
            <person name="Held B."/>
            <person name="Canessa P."/>
            <person name="Larrondo L.F."/>
            <person name="Schmoll M."/>
            <person name="Druzhinina I.S."/>
            <person name="Kubicek C.P."/>
            <person name="Gaskell J.A."/>
            <person name="Kersten P."/>
            <person name="St John F."/>
            <person name="Glasner J."/>
            <person name="Sabat G."/>
            <person name="Splinter BonDurant S."/>
            <person name="Syed K."/>
            <person name="Yadav J."/>
            <person name="Mgbeahuruike A.C."/>
            <person name="Kovalchuk A."/>
            <person name="Asiegbu F.O."/>
            <person name="Lackner G."/>
            <person name="Hoffmeister D."/>
            <person name="Rencoret J."/>
            <person name="Gutierrez A."/>
            <person name="Sun H."/>
            <person name="Lindquist E."/>
            <person name="Barry K."/>
            <person name="Riley R."/>
            <person name="Grigoriev I.V."/>
            <person name="Henrissat B."/>
            <person name="Kues U."/>
            <person name="Berka R.M."/>
            <person name="Martinez A.T."/>
            <person name="Covert S.F."/>
            <person name="Blanchette R.A."/>
            <person name="Cullen D."/>
        </authorList>
    </citation>
    <scope>NUCLEOTIDE SEQUENCE [LARGE SCALE GENOMIC DNA]</scope>
    <source>
        <strain evidence="3 4">11061_1 CR5-6</strain>
    </source>
</reference>
<dbReference type="AlphaFoldDB" id="A0A0C3PP17"/>
<evidence type="ECO:0000313" key="3">
    <source>
        <dbReference type="EMBL" id="KIP08623.1"/>
    </source>
</evidence>
<feature type="region of interest" description="Disordered" evidence="1">
    <location>
        <begin position="1"/>
        <end position="126"/>
    </location>
</feature>